<dbReference type="EMBL" id="LATX01000132">
    <property type="protein sequence ID" value="KTB47116.1"/>
    <property type="molecule type" value="Genomic_DNA"/>
</dbReference>
<gene>
    <name evidence="1" type="ORF">WG66_306</name>
</gene>
<evidence type="ECO:0000313" key="2">
    <source>
        <dbReference type="Proteomes" id="UP000054988"/>
    </source>
</evidence>
<dbReference type="AlphaFoldDB" id="A0A0W0GEZ7"/>
<proteinExistence type="predicted"/>
<protein>
    <submittedName>
        <fullName evidence="1">Uncharacterized protein</fullName>
    </submittedName>
</protein>
<sequence>MKCQPMPLQACKSVLRATRPEEYSTSDIPDLDGCTYPQLTCTWNNPEPRSLNPNTPPLPVYKSGKSATLHSACTRVANSAQSRIEKEWLTAVEAWEEQLTEWKQWQVAYEEIKDRQILAWLEVVHKAEKEEKEKKKEWMERLRRECEEHAHARNTTPVADEDDGMYETPHVRQLAKGKKGKGVTKFRFDGVEVPSPGASQKHARASADTMYKVFFSCY</sequence>
<accession>A0A0W0GEZ7</accession>
<dbReference type="Proteomes" id="UP000054988">
    <property type="component" value="Unassembled WGS sequence"/>
</dbReference>
<evidence type="ECO:0000313" key="1">
    <source>
        <dbReference type="EMBL" id="KTB47116.1"/>
    </source>
</evidence>
<comment type="caution">
    <text evidence="1">The sequence shown here is derived from an EMBL/GenBank/DDBJ whole genome shotgun (WGS) entry which is preliminary data.</text>
</comment>
<reference evidence="1 2" key="1">
    <citation type="submission" date="2015-12" db="EMBL/GenBank/DDBJ databases">
        <title>Draft genome sequence of Moniliophthora roreri, the causal agent of frosty pod rot of cacao.</title>
        <authorList>
            <person name="Aime M.C."/>
            <person name="Diaz-Valderrama J.R."/>
            <person name="Kijpornyongpan T."/>
            <person name="Phillips-Mora W."/>
        </authorList>
    </citation>
    <scope>NUCLEOTIDE SEQUENCE [LARGE SCALE GENOMIC DNA]</scope>
    <source>
        <strain evidence="1 2">MCA 2952</strain>
    </source>
</reference>
<name>A0A0W0GEZ7_MONRR</name>
<organism evidence="1 2">
    <name type="scientific">Moniliophthora roreri</name>
    <name type="common">Frosty pod rot fungus</name>
    <name type="synonym">Monilia roreri</name>
    <dbReference type="NCBI Taxonomy" id="221103"/>
    <lineage>
        <taxon>Eukaryota</taxon>
        <taxon>Fungi</taxon>
        <taxon>Dikarya</taxon>
        <taxon>Basidiomycota</taxon>
        <taxon>Agaricomycotina</taxon>
        <taxon>Agaricomycetes</taxon>
        <taxon>Agaricomycetidae</taxon>
        <taxon>Agaricales</taxon>
        <taxon>Marasmiineae</taxon>
        <taxon>Marasmiaceae</taxon>
        <taxon>Moniliophthora</taxon>
    </lineage>
</organism>